<keyword evidence="2" id="KW-0413">Isomerase</keyword>
<dbReference type="SUPFAM" id="SSF51658">
    <property type="entry name" value="Xylose isomerase-like"/>
    <property type="match status" value="1"/>
</dbReference>
<dbReference type="Pfam" id="PF01261">
    <property type="entry name" value="AP_endonuc_2"/>
    <property type="match status" value="1"/>
</dbReference>
<dbReference type="InterPro" id="IPR036237">
    <property type="entry name" value="Xyl_isomerase-like_sf"/>
</dbReference>
<dbReference type="EMBL" id="JACXIZ010000031">
    <property type="protein sequence ID" value="MBD2847033.1"/>
    <property type="molecule type" value="Genomic_DNA"/>
</dbReference>
<reference evidence="2" key="1">
    <citation type="submission" date="2020-09" db="EMBL/GenBank/DDBJ databases">
        <title>A novel bacterium of genus Paenibacillus, isolated from South China Sea.</title>
        <authorList>
            <person name="Huang H."/>
            <person name="Mo K."/>
            <person name="Hu Y."/>
        </authorList>
    </citation>
    <scope>NUCLEOTIDE SEQUENCE</scope>
    <source>
        <strain evidence="2">IB182496</strain>
    </source>
</reference>
<dbReference type="GO" id="GO:0016853">
    <property type="term" value="F:isomerase activity"/>
    <property type="evidence" value="ECO:0007669"/>
    <property type="project" value="UniProtKB-KW"/>
</dbReference>
<dbReference type="PANTHER" id="PTHR12110">
    <property type="entry name" value="HYDROXYPYRUVATE ISOMERASE"/>
    <property type="match status" value="1"/>
</dbReference>
<dbReference type="InterPro" id="IPR050312">
    <property type="entry name" value="IolE/XylAMocC-like"/>
</dbReference>
<accession>A0A927BUF4</accession>
<evidence type="ECO:0000313" key="2">
    <source>
        <dbReference type="EMBL" id="MBD2847033.1"/>
    </source>
</evidence>
<keyword evidence="3" id="KW-1185">Reference proteome</keyword>
<proteinExistence type="predicted"/>
<organism evidence="2 3">
    <name type="scientific">Paenibacillus sabuli</name>
    <dbReference type="NCBI Taxonomy" id="2772509"/>
    <lineage>
        <taxon>Bacteria</taxon>
        <taxon>Bacillati</taxon>
        <taxon>Bacillota</taxon>
        <taxon>Bacilli</taxon>
        <taxon>Bacillales</taxon>
        <taxon>Paenibacillaceae</taxon>
        <taxon>Paenibacillus</taxon>
    </lineage>
</organism>
<dbReference type="InterPro" id="IPR013022">
    <property type="entry name" value="Xyl_isomerase-like_TIM-brl"/>
</dbReference>
<comment type="caution">
    <text evidence="2">The sequence shown here is derived from an EMBL/GenBank/DDBJ whole genome shotgun (WGS) entry which is preliminary data.</text>
</comment>
<sequence>MKLSFSTLGCPDWPIDQIIERAAAYGYDGIDMRGCQGVMAVYTLPAFGPERASTKRRLEEAGLVVSCFSSSVTLVADGDKRAANVREITAYAQLCEFFGTPYIRVFGGAIGAAERADACAAAAEHLRELSALARPYGVTLLLETHDDWTRHEDVEPLMALADAGDTAVLWDVHHPYRMHGEQPEDTLAALAPRIAYTHWKDSVPAPDTKHGHHYCLLGEGDVPLRRMFELLRETGYDGWYTLEWEKKWHPEIAEPETALPQYVQYMRALESGQSG</sequence>
<protein>
    <submittedName>
        <fullName evidence="2">Sugar phosphate isomerase/epimerase</fullName>
    </submittedName>
</protein>
<name>A0A927BUF4_9BACL</name>
<dbReference type="Gene3D" id="3.20.20.150">
    <property type="entry name" value="Divalent-metal-dependent TIM barrel enzymes"/>
    <property type="match status" value="1"/>
</dbReference>
<dbReference type="Proteomes" id="UP000621560">
    <property type="component" value="Unassembled WGS sequence"/>
</dbReference>
<evidence type="ECO:0000313" key="3">
    <source>
        <dbReference type="Proteomes" id="UP000621560"/>
    </source>
</evidence>
<evidence type="ECO:0000259" key="1">
    <source>
        <dbReference type="Pfam" id="PF01261"/>
    </source>
</evidence>
<gene>
    <name evidence="2" type="ORF">IDH44_17685</name>
</gene>
<dbReference type="PANTHER" id="PTHR12110:SF53">
    <property type="entry name" value="BLR5974 PROTEIN"/>
    <property type="match status" value="1"/>
</dbReference>
<feature type="domain" description="Xylose isomerase-like TIM barrel" evidence="1">
    <location>
        <begin position="19"/>
        <end position="268"/>
    </location>
</feature>
<dbReference type="AlphaFoldDB" id="A0A927BUF4"/>